<evidence type="ECO:0000313" key="5">
    <source>
        <dbReference type="EMBL" id="ERS94648.1"/>
    </source>
</evidence>
<dbReference type="InterPro" id="IPR011991">
    <property type="entry name" value="ArsR-like_HTH"/>
</dbReference>
<evidence type="ECO:0000259" key="4">
    <source>
        <dbReference type="PROSITE" id="PS50995"/>
    </source>
</evidence>
<dbReference type="Pfam" id="PF01047">
    <property type="entry name" value="MarR"/>
    <property type="match status" value="1"/>
</dbReference>
<dbReference type="CDD" id="cd00090">
    <property type="entry name" value="HTH_ARSR"/>
    <property type="match status" value="1"/>
</dbReference>
<comment type="caution">
    <text evidence="5">The sequence shown here is derived from an EMBL/GenBank/DDBJ whole genome shotgun (WGS) entry which is preliminary data.</text>
</comment>
<dbReference type="PROSITE" id="PS50995">
    <property type="entry name" value="HTH_MARR_2"/>
    <property type="match status" value="1"/>
</dbReference>
<dbReference type="GeneID" id="77330331"/>
<keyword evidence="3" id="KW-0804">Transcription</keyword>
<dbReference type="SUPFAM" id="SSF46785">
    <property type="entry name" value="Winged helix' DNA-binding domain"/>
    <property type="match status" value="1"/>
</dbReference>
<dbReference type="PRINTS" id="PR00598">
    <property type="entry name" value="HTHMARR"/>
</dbReference>
<gene>
    <name evidence="5" type="ORF">SSIM_00715</name>
</gene>
<evidence type="ECO:0000256" key="1">
    <source>
        <dbReference type="ARBA" id="ARBA00023015"/>
    </source>
</evidence>
<organism evidence="5 6">
    <name type="scientific">Staphylococcus simulans UMC-CNS-990</name>
    <dbReference type="NCBI Taxonomy" id="1405498"/>
    <lineage>
        <taxon>Bacteria</taxon>
        <taxon>Bacillati</taxon>
        <taxon>Bacillota</taxon>
        <taxon>Bacilli</taxon>
        <taxon>Bacillales</taxon>
        <taxon>Staphylococcaceae</taxon>
        <taxon>Staphylococcus</taxon>
    </lineage>
</organism>
<dbReference type="SMART" id="SM00347">
    <property type="entry name" value="HTH_MARR"/>
    <property type="match status" value="1"/>
</dbReference>
<evidence type="ECO:0000256" key="2">
    <source>
        <dbReference type="ARBA" id="ARBA00023125"/>
    </source>
</evidence>
<evidence type="ECO:0000313" key="6">
    <source>
        <dbReference type="Proteomes" id="UP000017131"/>
    </source>
</evidence>
<proteinExistence type="predicted"/>
<keyword evidence="1" id="KW-0805">Transcription regulation</keyword>
<protein>
    <recommendedName>
        <fullName evidence="4">HTH marR-type domain-containing protein</fullName>
    </recommendedName>
</protein>
<dbReference type="EMBL" id="AXDY01000001">
    <property type="protein sequence ID" value="ERS94648.1"/>
    <property type="molecule type" value="Genomic_DNA"/>
</dbReference>
<dbReference type="InterPro" id="IPR000835">
    <property type="entry name" value="HTH_MarR-typ"/>
</dbReference>
<keyword evidence="6" id="KW-1185">Reference proteome</keyword>
<dbReference type="Gene3D" id="1.10.10.10">
    <property type="entry name" value="Winged helix-like DNA-binding domain superfamily/Winged helix DNA-binding domain"/>
    <property type="match status" value="1"/>
</dbReference>
<dbReference type="PANTHER" id="PTHR42756:SF1">
    <property type="entry name" value="TRANSCRIPTIONAL REPRESSOR OF EMRAB OPERON"/>
    <property type="match status" value="1"/>
</dbReference>
<dbReference type="RefSeq" id="WP_002480227.1">
    <property type="nucleotide sequence ID" value="NZ_AXDY01000001.1"/>
</dbReference>
<dbReference type="InterPro" id="IPR036390">
    <property type="entry name" value="WH_DNA-bd_sf"/>
</dbReference>
<keyword evidence="2" id="KW-0238">DNA-binding</keyword>
<evidence type="ECO:0000256" key="3">
    <source>
        <dbReference type="ARBA" id="ARBA00023163"/>
    </source>
</evidence>
<reference evidence="5 6" key="1">
    <citation type="journal article" date="2013" name="Genome Announc.">
        <title>Draft Genome Sequence of Staphylococcus simulans UMC-CNS-990, Isolated from a Case of Chronic Bovine Mastitis.</title>
        <authorList>
            <person name="Calcutt M.J."/>
            <person name="Foecking M.F."/>
            <person name="Hsieh H.Y."/>
            <person name="Perry J."/>
            <person name="Stewart G.C."/>
            <person name="Middleton J.R."/>
        </authorList>
    </citation>
    <scope>NUCLEOTIDE SEQUENCE [LARGE SCALE GENOMIC DNA]</scope>
    <source>
        <strain evidence="5 6">UMC-CNS-990</strain>
    </source>
</reference>
<dbReference type="Proteomes" id="UP000017131">
    <property type="component" value="Unassembled WGS sequence"/>
</dbReference>
<dbReference type="PANTHER" id="PTHR42756">
    <property type="entry name" value="TRANSCRIPTIONAL REGULATOR, MARR"/>
    <property type="match status" value="1"/>
</dbReference>
<dbReference type="InterPro" id="IPR036388">
    <property type="entry name" value="WH-like_DNA-bd_sf"/>
</dbReference>
<accession>A0ABP2YXD7</accession>
<name>A0ABP2YXD7_STASI</name>
<feature type="domain" description="HTH marR-type" evidence="4">
    <location>
        <begin position="9"/>
        <end position="144"/>
    </location>
</feature>
<sequence length="146" mass="17240">MTQSNLTQIEHVAQEITKINEEIAIEYMQQEREYSHFKLNNQQHVIMTILVENQDMKPSELAQRLDVSKSAISQQLQKLKQKDYIYLYKDDHDKRSSIIGLGEKGLEYKESINDYIHDFSKKCADTFSYEELVEIRNALIKLQKII</sequence>